<evidence type="ECO:0000256" key="14">
    <source>
        <dbReference type="ARBA" id="ARBA00044624"/>
    </source>
</evidence>
<evidence type="ECO:0000256" key="8">
    <source>
        <dbReference type="ARBA" id="ARBA00022741"/>
    </source>
</evidence>
<evidence type="ECO:0000313" key="20">
    <source>
        <dbReference type="EMBL" id="GME72181.1"/>
    </source>
</evidence>
<dbReference type="EC" id="2.7.7.50" evidence="3"/>
<dbReference type="Pfam" id="PF03919">
    <property type="entry name" value="mRNA_cap_C"/>
    <property type="match status" value="1"/>
</dbReference>
<dbReference type="CDD" id="cd07895">
    <property type="entry name" value="Adenylation_mRNA_capping"/>
    <property type="match status" value="1"/>
</dbReference>
<dbReference type="Gene3D" id="3.30.470.30">
    <property type="entry name" value="DNA ligase/mRNA capping enzyme"/>
    <property type="match status" value="1"/>
</dbReference>
<evidence type="ECO:0000259" key="19">
    <source>
        <dbReference type="Pfam" id="PF03919"/>
    </source>
</evidence>
<evidence type="ECO:0000256" key="15">
    <source>
        <dbReference type="ARBA" id="ARBA00047082"/>
    </source>
</evidence>
<dbReference type="GO" id="GO:0005524">
    <property type="term" value="F:ATP binding"/>
    <property type="evidence" value="ECO:0007669"/>
    <property type="project" value="InterPro"/>
</dbReference>
<dbReference type="Gene3D" id="2.40.50.140">
    <property type="entry name" value="Nucleic acid-binding proteins"/>
    <property type="match status" value="1"/>
</dbReference>
<keyword evidence="21" id="KW-1185">Reference proteome</keyword>
<dbReference type="Proteomes" id="UP001165120">
    <property type="component" value="Unassembled WGS sequence"/>
</dbReference>
<keyword evidence="6" id="KW-0808">Transferase</keyword>
<dbReference type="PANTHER" id="PTHR10367">
    <property type="entry name" value="MRNA-CAPPING ENZYME"/>
    <property type="match status" value="1"/>
</dbReference>
<evidence type="ECO:0000256" key="11">
    <source>
        <dbReference type="ARBA" id="ARBA00023242"/>
    </source>
</evidence>
<evidence type="ECO:0000256" key="17">
    <source>
        <dbReference type="SAM" id="MobiDB-lite"/>
    </source>
</evidence>
<comment type="similarity">
    <text evidence="2">Belongs to the eukaryotic GTase family.</text>
</comment>
<feature type="compositionally biased region" description="Acidic residues" evidence="17">
    <location>
        <begin position="490"/>
        <end position="502"/>
    </location>
</feature>
<dbReference type="GO" id="GO:0004484">
    <property type="term" value="F:mRNA guanylyltransferase activity"/>
    <property type="evidence" value="ECO:0007669"/>
    <property type="project" value="UniProtKB-EC"/>
</dbReference>
<feature type="region of interest" description="Disordered" evidence="17">
    <location>
        <begin position="287"/>
        <end position="312"/>
    </location>
</feature>
<accession>A0A9W6T2B8</accession>
<feature type="compositionally biased region" description="Basic and acidic residues" evidence="17">
    <location>
        <begin position="445"/>
        <end position="463"/>
    </location>
</feature>
<feature type="region of interest" description="Disordered" evidence="17">
    <location>
        <begin position="407"/>
        <end position="526"/>
    </location>
</feature>
<feature type="domain" description="mRNA capping enzyme C-terminal" evidence="19">
    <location>
        <begin position="240"/>
        <end position="394"/>
    </location>
</feature>
<evidence type="ECO:0000256" key="10">
    <source>
        <dbReference type="ARBA" id="ARBA00023134"/>
    </source>
</evidence>
<dbReference type="AlphaFoldDB" id="A0A9W6T2B8"/>
<feature type="compositionally biased region" description="Basic and acidic residues" evidence="17">
    <location>
        <begin position="510"/>
        <end position="526"/>
    </location>
</feature>
<gene>
    <name evidence="20" type="ORF">Cboi02_000350700</name>
</gene>
<organism evidence="20 21">
    <name type="scientific">Candida boidinii</name>
    <name type="common">Yeast</name>
    <dbReference type="NCBI Taxonomy" id="5477"/>
    <lineage>
        <taxon>Eukaryota</taxon>
        <taxon>Fungi</taxon>
        <taxon>Dikarya</taxon>
        <taxon>Ascomycota</taxon>
        <taxon>Saccharomycotina</taxon>
        <taxon>Pichiomycetes</taxon>
        <taxon>Pichiales</taxon>
        <taxon>Pichiaceae</taxon>
        <taxon>Ogataea</taxon>
        <taxon>Ogataea/Candida clade</taxon>
    </lineage>
</organism>
<sequence>MDRGVPDMPGELVSEEVGIFLKSKVSQMLRTRIRDFPGSQPVSFTRDHLYNNLYNRDYLVCEKSDGLRCLLLVLINQDTGEEGTFLINRENQYYMVPGFHFPKNSKNFDVSHNGTIVDGELVFSTNQVTGIKELRYLIFDCLAMDMNSVMQKNLWKRLYHAQHDFHKPYMELRRAFPDACAQFPFKLDFKNMTQPFKIRKIFKEMKNLTYVSDGLILTCCDTPYCPGTDSTLLKWKPAEENTIDFKIGLRFPSYIDPDLPNNDPNKEYTNYDAKPFVKLYIWKGSNNNNNNNNNNNTTSNGNKQNGGLEDSINYKNSFDEYEEYDDLEISDETWENWKNSGESFNGRIAEVRRNSDGKWEYLRFRDDKLNGNYYTIVLKILKSIEDAVSKEELINAEKDIWENWQKREKHKKEIQQQQQQNPHHHPPPQQQQEQPQQQQQQQHANHVDHPPHHHRESQPHRMEVPVTDATKKRSHDGVPVTSSTTRDDHGDEDDDYESDGFEEIPTYNRESPKYGDMDHENKKKKY</sequence>
<keyword evidence="10" id="KW-0342">GTP-binding</keyword>
<dbReference type="GO" id="GO:0031533">
    <property type="term" value="C:mRNA capping enzyme complex"/>
    <property type="evidence" value="ECO:0007669"/>
    <property type="project" value="InterPro"/>
</dbReference>
<comment type="catalytic activity">
    <reaction evidence="14">
        <text>a 5'-end diphospho-ribonucleoside in mRNA + GTP + H(+) = a 5'-end (5'-triphosphoguanosine)-ribonucleoside in mRNA + diphosphate</text>
        <dbReference type="Rhea" id="RHEA:67012"/>
        <dbReference type="Rhea" id="RHEA-COMP:17165"/>
        <dbReference type="Rhea" id="RHEA-COMP:17166"/>
        <dbReference type="ChEBI" id="CHEBI:15378"/>
        <dbReference type="ChEBI" id="CHEBI:33019"/>
        <dbReference type="ChEBI" id="CHEBI:37565"/>
        <dbReference type="ChEBI" id="CHEBI:167616"/>
        <dbReference type="ChEBI" id="CHEBI:167617"/>
        <dbReference type="EC" id="2.7.7.50"/>
    </reaction>
    <physiologicalReaction direction="left-to-right" evidence="14">
        <dbReference type="Rhea" id="RHEA:67013"/>
    </physiologicalReaction>
</comment>
<evidence type="ECO:0000256" key="9">
    <source>
        <dbReference type="ARBA" id="ARBA00023042"/>
    </source>
</evidence>
<reference evidence="20" key="1">
    <citation type="submission" date="2023-04" db="EMBL/GenBank/DDBJ databases">
        <title>Candida boidinii NBRC 10035.</title>
        <authorList>
            <person name="Ichikawa N."/>
            <person name="Sato H."/>
            <person name="Tonouchi N."/>
        </authorList>
    </citation>
    <scope>NUCLEOTIDE SEQUENCE</scope>
    <source>
        <strain evidence="20">NBRC 10035</strain>
    </source>
</reference>
<feature type="domain" description="mRNA capping enzyme adenylation" evidence="18">
    <location>
        <begin position="40"/>
        <end position="236"/>
    </location>
</feature>
<dbReference type="InterPro" id="IPR051029">
    <property type="entry name" value="mRNA_Capping_Enz/RNA_Phosphat"/>
</dbReference>
<dbReference type="SUPFAM" id="SSF50249">
    <property type="entry name" value="Nucleic acid-binding proteins"/>
    <property type="match status" value="1"/>
</dbReference>
<evidence type="ECO:0000313" key="21">
    <source>
        <dbReference type="Proteomes" id="UP001165120"/>
    </source>
</evidence>
<evidence type="ECO:0000256" key="6">
    <source>
        <dbReference type="ARBA" id="ARBA00022679"/>
    </source>
</evidence>
<comment type="subunit">
    <text evidence="15">Heterodimer. The mRNA-capping enzyme is composed of two separate chains alpha and beta, respectively a mRNA guanylyltransferase and an mRNA 5'-triphosphate monophosphatase.</text>
</comment>
<evidence type="ECO:0000259" key="18">
    <source>
        <dbReference type="Pfam" id="PF01331"/>
    </source>
</evidence>
<evidence type="ECO:0000256" key="3">
    <source>
        <dbReference type="ARBA" id="ARBA00012475"/>
    </source>
</evidence>
<keyword evidence="7" id="KW-0548">Nucleotidyltransferase</keyword>
<dbReference type="InterPro" id="IPR013846">
    <property type="entry name" value="mRNA_cap_enzyme_C"/>
</dbReference>
<dbReference type="GO" id="GO:0006370">
    <property type="term" value="P:7-methylguanosine mRNA capping"/>
    <property type="evidence" value="ECO:0007669"/>
    <property type="project" value="UniProtKB-KW"/>
</dbReference>
<keyword evidence="9" id="KW-0506">mRNA capping</keyword>
<evidence type="ECO:0000256" key="7">
    <source>
        <dbReference type="ARBA" id="ARBA00022695"/>
    </source>
</evidence>
<evidence type="ECO:0000256" key="2">
    <source>
        <dbReference type="ARBA" id="ARBA00010237"/>
    </source>
</evidence>
<keyword evidence="8" id="KW-0547">Nucleotide-binding</keyword>
<dbReference type="PANTHER" id="PTHR10367:SF17">
    <property type="entry name" value="MRNA-CAPPING ENZYME"/>
    <property type="match status" value="1"/>
</dbReference>
<evidence type="ECO:0000256" key="5">
    <source>
        <dbReference type="ARBA" id="ARBA00022664"/>
    </source>
</evidence>
<evidence type="ECO:0000256" key="13">
    <source>
        <dbReference type="ARBA" id="ARBA00030702"/>
    </source>
</evidence>
<dbReference type="EMBL" id="BSXN01001221">
    <property type="protein sequence ID" value="GME72181.1"/>
    <property type="molecule type" value="Genomic_DNA"/>
</dbReference>
<dbReference type="InterPro" id="IPR017075">
    <property type="entry name" value="mRNA_cap_enzyme_alpha"/>
</dbReference>
<dbReference type="InterPro" id="IPR001339">
    <property type="entry name" value="mRNA_cap_enzyme_adenylation"/>
</dbReference>
<evidence type="ECO:0000256" key="1">
    <source>
        <dbReference type="ARBA" id="ARBA00004123"/>
    </source>
</evidence>
<dbReference type="SUPFAM" id="SSF56091">
    <property type="entry name" value="DNA ligase/mRNA capping enzyme, catalytic domain"/>
    <property type="match status" value="1"/>
</dbReference>
<keyword evidence="11" id="KW-0539">Nucleus</keyword>
<dbReference type="InterPro" id="IPR012340">
    <property type="entry name" value="NA-bd_OB-fold"/>
</dbReference>
<comment type="subcellular location">
    <subcellularLocation>
        <location evidence="1">Nucleus</location>
    </subcellularLocation>
</comment>
<proteinExistence type="inferred from homology"/>
<evidence type="ECO:0000256" key="16">
    <source>
        <dbReference type="PIRSR" id="PIRSR036959-1"/>
    </source>
</evidence>
<comment type="caution">
    <text evidence="20">The sequence shown here is derived from an EMBL/GenBank/DDBJ whole genome shotgun (WGS) entry which is preliminary data.</text>
</comment>
<feature type="compositionally biased region" description="Low complexity" evidence="17">
    <location>
        <begin position="430"/>
        <end position="443"/>
    </location>
</feature>
<feature type="active site" description="N6-GMP-lysine intermediate" evidence="16">
    <location>
        <position position="63"/>
    </location>
</feature>
<dbReference type="PIRSF" id="PIRSF036959">
    <property type="entry name" value="mRNA_cap_alpha"/>
    <property type="match status" value="1"/>
</dbReference>
<evidence type="ECO:0000256" key="12">
    <source>
        <dbReference type="ARBA" id="ARBA00029909"/>
    </source>
</evidence>
<dbReference type="GO" id="GO:0005525">
    <property type="term" value="F:GTP binding"/>
    <property type="evidence" value="ECO:0007669"/>
    <property type="project" value="UniProtKB-KW"/>
</dbReference>
<keyword evidence="5" id="KW-0507">mRNA processing</keyword>
<evidence type="ECO:0000256" key="4">
    <source>
        <dbReference type="ARBA" id="ARBA00019171"/>
    </source>
</evidence>
<name>A0A9W6T2B8_CANBO</name>
<protein>
    <recommendedName>
        <fullName evidence="4">mRNA-capping enzyme subunit alpha</fullName>
        <ecNumber evidence="3">2.7.7.50</ecNumber>
    </recommendedName>
    <alternativeName>
        <fullName evidence="12">GTP--RNA guanylyltransferase</fullName>
    </alternativeName>
    <alternativeName>
        <fullName evidence="13">mRNA guanylyltransferase</fullName>
    </alternativeName>
</protein>
<dbReference type="Pfam" id="PF01331">
    <property type="entry name" value="mRNA_cap_enzyme"/>
    <property type="match status" value="1"/>
</dbReference>
<feature type="compositionally biased region" description="Low complexity" evidence="17">
    <location>
        <begin position="287"/>
        <end position="302"/>
    </location>
</feature>